<dbReference type="RefSeq" id="WP_261298769.1">
    <property type="nucleotide sequence ID" value="NZ_JAMTCD010000013.1"/>
</dbReference>
<keyword evidence="2" id="KW-1185">Reference proteome</keyword>
<protein>
    <submittedName>
        <fullName evidence="1">Uncharacterized protein</fullName>
    </submittedName>
</protein>
<organism evidence="1 2">
    <name type="scientific">Shewanella holmiensis</name>
    <dbReference type="NCBI Taxonomy" id="2952222"/>
    <lineage>
        <taxon>Bacteria</taxon>
        <taxon>Pseudomonadati</taxon>
        <taxon>Pseudomonadota</taxon>
        <taxon>Gammaproteobacteria</taxon>
        <taxon>Alteromonadales</taxon>
        <taxon>Shewanellaceae</taxon>
        <taxon>Shewanella</taxon>
    </lineage>
</organism>
<dbReference type="EMBL" id="JAMTCD010000013">
    <property type="protein sequence ID" value="MCT7942403.1"/>
    <property type="molecule type" value="Genomic_DNA"/>
</dbReference>
<evidence type="ECO:0000313" key="2">
    <source>
        <dbReference type="Proteomes" id="UP001155546"/>
    </source>
</evidence>
<evidence type="ECO:0000313" key="1">
    <source>
        <dbReference type="EMBL" id="MCT7942403.1"/>
    </source>
</evidence>
<reference evidence="1" key="1">
    <citation type="journal article" date="2023" name="Int. J. Syst. Evol. Microbiol.">
        <title>&lt;i&gt;Shewanella septentrionalis&lt;/i&gt; sp. nov. and &lt;i&gt;Shewanella holmiensis&lt;/i&gt; sp. nov., isolated from Baltic Sea water and sediments.</title>
        <authorList>
            <person name="Martin-Rodriguez A.J."/>
            <person name="Thorell K."/>
            <person name="Joffre E."/>
            <person name="Jensie-Markopoulos S."/>
            <person name="Moore E.R.B."/>
            <person name="Sjoling A."/>
        </authorList>
    </citation>
    <scope>NUCLEOTIDE SEQUENCE</scope>
    <source>
        <strain evidence="1">SP1S2-7</strain>
    </source>
</reference>
<dbReference type="AlphaFoldDB" id="A0A9X2WN43"/>
<proteinExistence type="predicted"/>
<gene>
    <name evidence="1" type="ORF">NE535_11425</name>
</gene>
<dbReference type="Proteomes" id="UP001155546">
    <property type="component" value="Unassembled WGS sequence"/>
</dbReference>
<name>A0A9X2WN43_9GAMM</name>
<comment type="caution">
    <text evidence="1">The sequence shown here is derived from an EMBL/GenBank/DDBJ whole genome shotgun (WGS) entry which is preliminary data.</text>
</comment>
<sequence>MAALYYQGYQFYYYKLNLGYGLRDGVIPEKTNDRAKYALRKLFNLSRLPNGFVLDEIDEWQYDYWKEHGEFKKESFEESMERLNFVKDKDGEYVHKSFLDT</sequence>
<accession>A0A9X2WN43</accession>